<keyword evidence="1" id="KW-1133">Transmembrane helix</keyword>
<protein>
    <submittedName>
        <fullName evidence="2">Uncharacterized protein</fullName>
    </submittedName>
</protein>
<reference evidence="3" key="1">
    <citation type="submission" date="2011-05" db="EMBL/GenBank/DDBJ databases">
        <authorList>
            <person name="Richards S.R."/>
            <person name="Qu J."/>
            <person name="Jiang H."/>
            <person name="Jhangiani S.N."/>
            <person name="Agravi P."/>
            <person name="Goodspeed R."/>
            <person name="Gross S."/>
            <person name="Mandapat C."/>
            <person name="Jackson L."/>
            <person name="Mathew T."/>
            <person name="Pu L."/>
            <person name="Thornton R."/>
            <person name="Saada N."/>
            <person name="Wilczek-Boney K.B."/>
            <person name="Lee S."/>
            <person name="Kovar C."/>
            <person name="Wu Y."/>
            <person name="Scherer S.E."/>
            <person name="Worley K.C."/>
            <person name="Muzny D.M."/>
            <person name="Gibbs R."/>
        </authorList>
    </citation>
    <scope>NUCLEOTIDE SEQUENCE</scope>
    <source>
        <strain evidence="3">Brora</strain>
    </source>
</reference>
<dbReference type="EnsemblMetazoa" id="SMAR005661-RA">
    <property type="protein sequence ID" value="SMAR005661-PA"/>
    <property type="gene ID" value="SMAR005661"/>
</dbReference>
<reference evidence="2" key="2">
    <citation type="submission" date="2015-02" db="UniProtKB">
        <authorList>
            <consortium name="EnsemblMetazoa"/>
        </authorList>
    </citation>
    <scope>IDENTIFICATION</scope>
</reference>
<organism evidence="2 3">
    <name type="scientific">Strigamia maritima</name>
    <name type="common">European centipede</name>
    <name type="synonym">Geophilus maritimus</name>
    <dbReference type="NCBI Taxonomy" id="126957"/>
    <lineage>
        <taxon>Eukaryota</taxon>
        <taxon>Metazoa</taxon>
        <taxon>Ecdysozoa</taxon>
        <taxon>Arthropoda</taxon>
        <taxon>Myriapoda</taxon>
        <taxon>Chilopoda</taxon>
        <taxon>Pleurostigmophora</taxon>
        <taxon>Geophilomorpha</taxon>
        <taxon>Linotaeniidae</taxon>
        <taxon>Strigamia</taxon>
    </lineage>
</organism>
<proteinExistence type="predicted"/>
<dbReference type="AlphaFoldDB" id="T1IWT5"/>
<sequence>MLDDKPNRNTTDQIWESHLRTTFENTTISDSATLMRFGSVIVLTVTIRFPALVALVPNLLARGLDERWHVAHLVFLPTFYLYKVKIKAQKKKEKKKSNNKSSAFGFNF</sequence>
<accession>T1IWT5</accession>
<keyword evidence="3" id="KW-1185">Reference proteome</keyword>
<dbReference type="EMBL" id="JH431629">
    <property type="status" value="NOT_ANNOTATED_CDS"/>
    <property type="molecule type" value="Genomic_DNA"/>
</dbReference>
<evidence type="ECO:0000313" key="3">
    <source>
        <dbReference type="Proteomes" id="UP000014500"/>
    </source>
</evidence>
<feature type="transmembrane region" description="Helical" evidence="1">
    <location>
        <begin position="68"/>
        <end position="86"/>
    </location>
</feature>
<evidence type="ECO:0000256" key="1">
    <source>
        <dbReference type="SAM" id="Phobius"/>
    </source>
</evidence>
<evidence type="ECO:0000313" key="2">
    <source>
        <dbReference type="EnsemblMetazoa" id="SMAR005661-PA"/>
    </source>
</evidence>
<feature type="transmembrane region" description="Helical" evidence="1">
    <location>
        <begin position="37"/>
        <end position="56"/>
    </location>
</feature>
<dbReference type="Proteomes" id="UP000014500">
    <property type="component" value="Unassembled WGS sequence"/>
</dbReference>
<keyword evidence="1" id="KW-0812">Transmembrane</keyword>
<dbReference type="HOGENOM" id="CLU_2200225_0_0_1"/>
<keyword evidence="1" id="KW-0472">Membrane</keyword>
<name>T1IWT5_STRMM</name>